<geneLocation type="plasmid" evidence="6">
    <name>unnamed5</name>
</geneLocation>
<evidence type="ECO:0000256" key="1">
    <source>
        <dbReference type="ARBA" id="ARBA00023125"/>
    </source>
</evidence>
<feature type="region of interest" description="Disordered" evidence="3">
    <location>
        <begin position="1"/>
        <end position="56"/>
    </location>
</feature>
<dbReference type="PANTHER" id="PTHR34605:SF4">
    <property type="entry name" value="DNA ADENINE METHYLTRANSFERASE"/>
    <property type="match status" value="1"/>
</dbReference>
<dbReference type="RefSeq" id="WP_172873215.1">
    <property type="nucleotide sequence ID" value="NZ_JABRWL010000003.1"/>
</dbReference>
<dbReference type="Gene3D" id="1.10.150.130">
    <property type="match status" value="1"/>
</dbReference>
<accession>A0AA44IWU4</accession>
<dbReference type="EMBL" id="JABRWM010000005">
    <property type="protein sequence ID" value="NRF18462.1"/>
    <property type="molecule type" value="Genomic_DNA"/>
</dbReference>
<evidence type="ECO:0000313" key="6">
    <source>
        <dbReference type="EMBL" id="NRF18462.1"/>
    </source>
</evidence>
<feature type="domain" description="Tyr recombinase" evidence="4">
    <location>
        <begin position="176"/>
        <end position="382"/>
    </location>
</feature>
<keyword evidence="7" id="KW-1185">Reference proteome</keyword>
<name>A0AA44IWU4_9HYPH</name>
<organism evidence="5 7">
    <name type="scientific">Agrobacterium pusense</name>
    <dbReference type="NCBI Taxonomy" id="648995"/>
    <lineage>
        <taxon>Bacteria</taxon>
        <taxon>Pseudomonadati</taxon>
        <taxon>Pseudomonadota</taxon>
        <taxon>Alphaproteobacteria</taxon>
        <taxon>Hyphomicrobiales</taxon>
        <taxon>Rhizobiaceae</taxon>
        <taxon>Rhizobium/Agrobacterium group</taxon>
        <taxon>Agrobacterium</taxon>
    </lineage>
</organism>
<keyword evidence="1" id="KW-0238">DNA-binding</keyword>
<protein>
    <submittedName>
        <fullName evidence="5">Site-specific integrase</fullName>
    </submittedName>
</protein>
<dbReference type="PANTHER" id="PTHR34605">
    <property type="entry name" value="PHAGE_INTEGRASE DOMAIN-CONTAINING PROTEIN"/>
    <property type="match status" value="1"/>
</dbReference>
<dbReference type="SUPFAM" id="SSF56349">
    <property type="entry name" value="DNA breaking-rejoining enzymes"/>
    <property type="match status" value="1"/>
</dbReference>
<dbReference type="AlphaFoldDB" id="A0AA44IWU4"/>
<gene>
    <name evidence="5" type="ORF">FOB26_00615</name>
    <name evidence="6" type="ORF">FOB26_05025</name>
</gene>
<dbReference type="InterPro" id="IPR010998">
    <property type="entry name" value="Integrase_recombinase_N"/>
</dbReference>
<evidence type="ECO:0000256" key="2">
    <source>
        <dbReference type="ARBA" id="ARBA00023172"/>
    </source>
</evidence>
<sequence length="386" mass="41999">METNELQSREKRSTDKNTKNHVEETSAPFLSTAAGRDVSAPEVSGASPLPSLAGGGETPADLASLADRARGYVQAASSANTRKAYAADWKHFSAWCRRSNLAPLPPHPQTVGLYITACASGTAERGAKANSVSTIERRLSSLSWNYAQRGLSLDRKDRHIATVMAGIRNSHAKPPVQKEAVMAEDIIAMVETLDRGSLRGLRDRAMLLIGFAGGLRRSEIVGLDLNADQTEDGRGWIEILDKGMIITLRGKTGWREVEVGRGSADATCPVAAIETWIKFAKLAHGPLFRRVTGQGKAVGPERLNDKEVARLVKRAAMAAGVRGDLSEIERAFKFSGHSLRAGLASSAEVDERYVQKQLGHTSAEMTRRYQRRRDRFRVNLTKASGL</sequence>
<keyword evidence="5" id="KW-0614">Plasmid</keyword>
<dbReference type="InterPro" id="IPR013762">
    <property type="entry name" value="Integrase-like_cat_sf"/>
</dbReference>
<dbReference type="PROSITE" id="PS51898">
    <property type="entry name" value="TYR_RECOMBINASE"/>
    <property type="match status" value="1"/>
</dbReference>
<dbReference type="GO" id="GO:0003677">
    <property type="term" value="F:DNA binding"/>
    <property type="evidence" value="ECO:0007669"/>
    <property type="project" value="UniProtKB-KW"/>
</dbReference>
<dbReference type="Gene3D" id="1.10.443.10">
    <property type="entry name" value="Intergrase catalytic core"/>
    <property type="match status" value="1"/>
</dbReference>
<dbReference type="Proteomes" id="UP001155820">
    <property type="component" value="Unassembled WGS sequence"/>
</dbReference>
<keyword evidence="2" id="KW-0233">DNA recombination</keyword>
<dbReference type="EMBL" id="JABRWM010000001">
    <property type="protein sequence ID" value="NRF17662.1"/>
    <property type="molecule type" value="Genomic_DNA"/>
</dbReference>
<dbReference type="GO" id="GO:0006310">
    <property type="term" value="P:DNA recombination"/>
    <property type="evidence" value="ECO:0007669"/>
    <property type="project" value="UniProtKB-KW"/>
</dbReference>
<evidence type="ECO:0000259" key="4">
    <source>
        <dbReference type="PROSITE" id="PS51898"/>
    </source>
</evidence>
<dbReference type="InterPro" id="IPR002104">
    <property type="entry name" value="Integrase_catalytic"/>
</dbReference>
<dbReference type="SUPFAM" id="SSF47823">
    <property type="entry name" value="lambda integrase-like, N-terminal domain"/>
    <property type="match status" value="1"/>
</dbReference>
<dbReference type="InterPro" id="IPR052925">
    <property type="entry name" value="Phage_Integrase-like_Recomb"/>
</dbReference>
<evidence type="ECO:0000313" key="5">
    <source>
        <dbReference type="EMBL" id="NRF17662.1"/>
    </source>
</evidence>
<proteinExistence type="predicted"/>
<dbReference type="CDD" id="cd00799">
    <property type="entry name" value="INT_Cre_C"/>
    <property type="match status" value="1"/>
</dbReference>
<geneLocation type="plasmid" evidence="5">
    <name>unnamed1</name>
</geneLocation>
<reference evidence="5" key="1">
    <citation type="submission" date="2019-07" db="EMBL/GenBank/DDBJ databases">
        <title>FDA dAtabase for Regulatory Grade micrObial Sequences (FDA-ARGOS): Supporting development and validation of Infectious Disease Dx tests.</title>
        <authorList>
            <person name="Bachman M."/>
            <person name="Young C."/>
            <person name="Tallon L."/>
            <person name="Sadzewicz L."/>
            <person name="Vavikolanu K."/>
            <person name="Mehta A."/>
            <person name="Aluvathingal J."/>
            <person name="Nadendla S."/>
            <person name="Nandy P."/>
            <person name="Geyer C."/>
            <person name="Yan Y."/>
            <person name="Sichtig H."/>
        </authorList>
    </citation>
    <scope>NUCLEOTIDE SEQUENCE</scope>
    <source>
        <strain evidence="5">FDAARGOS_618</strain>
        <plasmid evidence="5">unnamed1</plasmid>
        <plasmid evidence="6">unnamed5</plasmid>
    </source>
</reference>
<evidence type="ECO:0000256" key="3">
    <source>
        <dbReference type="SAM" id="MobiDB-lite"/>
    </source>
</evidence>
<feature type="compositionally biased region" description="Basic and acidic residues" evidence="3">
    <location>
        <begin position="7"/>
        <end position="24"/>
    </location>
</feature>
<dbReference type="GO" id="GO:0015074">
    <property type="term" value="P:DNA integration"/>
    <property type="evidence" value="ECO:0007669"/>
    <property type="project" value="InterPro"/>
</dbReference>
<dbReference type="Pfam" id="PF00589">
    <property type="entry name" value="Phage_integrase"/>
    <property type="match status" value="1"/>
</dbReference>
<comment type="caution">
    <text evidence="5">The sequence shown here is derived from an EMBL/GenBank/DDBJ whole genome shotgun (WGS) entry which is preliminary data.</text>
</comment>
<evidence type="ECO:0000313" key="7">
    <source>
        <dbReference type="Proteomes" id="UP001155820"/>
    </source>
</evidence>
<dbReference type="InterPro" id="IPR011010">
    <property type="entry name" value="DNA_brk_join_enz"/>
</dbReference>